<name>A0A975IXY5_9BACT</name>
<proteinExistence type="predicted"/>
<dbReference type="Gene3D" id="2.60.120.1440">
    <property type="match status" value="1"/>
</dbReference>
<evidence type="ECO:0008006" key="3">
    <source>
        <dbReference type="Google" id="ProtNLM"/>
    </source>
</evidence>
<dbReference type="GO" id="GO:0016989">
    <property type="term" value="F:sigma factor antagonist activity"/>
    <property type="evidence" value="ECO:0007669"/>
    <property type="project" value="TreeGrafter"/>
</dbReference>
<organism evidence="1 2">
    <name type="scientific">Luteolibacter ambystomatis</name>
    <dbReference type="NCBI Taxonomy" id="2824561"/>
    <lineage>
        <taxon>Bacteria</taxon>
        <taxon>Pseudomonadati</taxon>
        <taxon>Verrucomicrobiota</taxon>
        <taxon>Verrucomicrobiia</taxon>
        <taxon>Verrucomicrobiales</taxon>
        <taxon>Verrucomicrobiaceae</taxon>
        <taxon>Luteolibacter</taxon>
    </lineage>
</organism>
<sequence length="490" mass="54208">MKPTSPELRKLIDQLLDGREMSKVDTSRLEDLMHDEDALRYYAETVTHESMMADALNDITGVERKPHNILSFPAKLALGAAAAAACFTLGFISRPPQRVEVKVPVAAVPTPKPPRPVDALPARITGLMGVEWANGQEPDLLGTQGQARRLSIRTGLVELTYASGVRVTLEGPVDYSIIDGTAGSLAVGKLVAYVPKGAEGFHVDYAKGRVVDLGTEFAMDVHEDGRTELGVFDGKVQLHVPGQDVRLLQVNQALMHDDQAEDVVSSIPLDRDKFVRRMPARDFRWEVKSGGAKQVEFDVTHLIWKSGTYRPVFKWMQGPAVVEVKDVALLRDGMVISRTENSGTTGNYAQNVTGNLFTLLVGSNQYQPGRWTLKATLRPIRGGSRATGIVQFEEGLITTATEADFIGTWRYFYSGLEHLRQFLPDGTIRFYKGGRLATENFVGGRWHVRDGILYQEAPELGIVETHALRNKDTLIFVNRPYDNAVRVKDP</sequence>
<dbReference type="EMBL" id="CP073100">
    <property type="protein sequence ID" value="QUE49318.1"/>
    <property type="molecule type" value="Genomic_DNA"/>
</dbReference>
<evidence type="ECO:0000313" key="2">
    <source>
        <dbReference type="Proteomes" id="UP000676169"/>
    </source>
</evidence>
<dbReference type="AlphaFoldDB" id="A0A975IXY5"/>
<dbReference type="PANTHER" id="PTHR30273">
    <property type="entry name" value="PERIPLASMIC SIGNAL SENSOR AND SIGMA FACTOR ACTIVATOR FECR-RELATED"/>
    <property type="match status" value="1"/>
</dbReference>
<keyword evidence="2" id="KW-1185">Reference proteome</keyword>
<dbReference type="InterPro" id="IPR012373">
    <property type="entry name" value="Ferrdict_sens_TM"/>
</dbReference>
<evidence type="ECO:0000313" key="1">
    <source>
        <dbReference type="EMBL" id="QUE49318.1"/>
    </source>
</evidence>
<dbReference type="RefSeq" id="WP_211629379.1">
    <property type="nucleotide sequence ID" value="NZ_CP073100.1"/>
</dbReference>
<dbReference type="KEGG" id="lamb:KBB96_10585"/>
<accession>A0A975IXY5</accession>
<dbReference type="Proteomes" id="UP000676169">
    <property type="component" value="Chromosome"/>
</dbReference>
<reference evidence="1" key="1">
    <citation type="submission" date="2021-04" db="EMBL/GenBank/DDBJ databases">
        <title>Luteolibacter sp. 32A isolated from the skin of an Anderson's salamander (Ambystoma andersonii).</title>
        <authorList>
            <person name="Spergser J."/>
            <person name="Busse H.-J."/>
        </authorList>
    </citation>
    <scope>NUCLEOTIDE SEQUENCE</scope>
    <source>
        <strain evidence="1">32A</strain>
    </source>
</reference>
<dbReference type="PANTHER" id="PTHR30273:SF2">
    <property type="entry name" value="PROTEIN FECR"/>
    <property type="match status" value="1"/>
</dbReference>
<gene>
    <name evidence="1" type="ORF">KBB96_10585</name>
</gene>
<protein>
    <recommendedName>
        <fullName evidence="3">FecR protein domain-containing protein</fullName>
    </recommendedName>
</protein>